<comment type="similarity">
    <text evidence="1">Belongs to the ABC transporter superfamily.</text>
</comment>
<dbReference type="GO" id="GO:0016887">
    <property type="term" value="F:ATP hydrolysis activity"/>
    <property type="evidence" value="ECO:0007669"/>
    <property type="project" value="InterPro"/>
</dbReference>
<dbReference type="EMBL" id="CP104003">
    <property type="protein sequence ID" value="UWM53579.1"/>
    <property type="molecule type" value="Genomic_DNA"/>
</dbReference>
<evidence type="ECO:0000256" key="2">
    <source>
        <dbReference type="ARBA" id="ARBA00022448"/>
    </source>
</evidence>
<dbReference type="CDD" id="cd03257">
    <property type="entry name" value="ABC_NikE_OppD_transporters"/>
    <property type="match status" value="1"/>
</dbReference>
<sequence length="443" mass="49052">MSLFSVTGLEKHYPLTQGVLKREVGRVRAVDGISFDVDRGETVGVVGESGCGKSTAATSMLRLEEPTGGSIQFDGEEVTDYSKADLKAFRRRAQMVFQDPTSSFDPRMSIGDSIEEPLRIHGMRDRKRRRRITEDMLERVGLGAEVADRYPHELSGGMKQRAALARALVVNPDLLVADEPVSALDVSVQAEILALLEDLQAEFDLAVVLISHDMGVVRQVCDRVNVMYLGEVVEQGPTEAVFDDPQHPYTEALMASIPQPDPRLRGEGVELTGDVPSPSNPPSGCRFHTRCPKVIPPADVDIDQTAFRRVMDLRSRLRGEIDVDALRERHEAEQREVSDRASGGTASHETTVATVREEFDLPDLRDPEADRAVREALEEIARGDQDAARERLATAFPTVCERHDPPLERVGERRTTACFRHEAVESPEDRSHASVEAVDRSDD</sequence>
<proteinExistence type="inferred from homology"/>
<organism evidence="7 8">
    <name type="scientific">Salinirubellus salinus</name>
    <dbReference type="NCBI Taxonomy" id="1364945"/>
    <lineage>
        <taxon>Archaea</taxon>
        <taxon>Methanobacteriati</taxon>
        <taxon>Methanobacteriota</taxon>
        <taxon>Stenosarchaea group</taxon>
        <taxon>Halobacteria</taxon>
        <taxon>Halobacteriales</taxon>
        <taxon>Natronomonadaceae</taxon>
        <taxon>Salinirubellus</taxon>
    </lineage>
</organism>
<accession>A0A9E7R0U6</accession>
<dbReference type="PANTHER" id="PTHR43776">
    <property type="entry name" value="TRANSPORT ATP-BINDING PROTEIN"/>
    <property type="match status" value="1"/>
</dbReference>
<dbReference type="KEGG" id="ssai:N0B31_15720"/>
<dbReference type="InterPro" id="IPR027417">
    <property type="entry name" value="P-loop_NTPase"/>
</dbReference>
<gene>
    <name evidence="7" type="ORF">N0B31_15720</name>
</gene>
<dbReference type="SMART" id="SM00382">
    <property type="entry name" value="AAA"/>
    <property type="match status" value="1"/>
</dbReference>
<dbReference type="InterPro" id="IPR003593">
    <property type="entry name" value="AAA+_ATPase"/>
</dbReference>
<evidence type="ECO:0000313" key="8">
    <source>
        <dbReference type="Proteomes" id="UP001057580"/>
    </source>
</evidence>
<dbReference type="InterPro" id="IPR013563">
    <property type="entry name" value="Oligopep_ABC_C"/>
</dbReference>
<evidence type="ECO:0000259" key="6">
    <source>
        <dbReference type="PROSITE" id="PS50893"/>
    </source>
</evidence>
<dbReference type="GO" id="GO:0015833">
    <property type="term" value="P:peptide transport"/>
    <property type="evidence" value="ECO:0007669"/>
    <property type="project" value="InterPro"/>
</dbReference>
<keyword evidence="4 7" id="KW-0067">ATP-binding</keyword>
<dbReference type="InterPro" id="IPR003439">
    <property type="entry name" value="ABC_transporter-like_ATP-bd"/>
</dbReference>
<dbReference type="FunFam" id="3.40.50.300:FF:000016">
    <property type="entry name" value="Oligopeptide ABC transporter ATP-binding component"/>
    <property type="match status" value="1"/>
</dbReference>
<protein>
    <submittedName>
        <fullName evidence="7">ATP-binding cassette domain-containing protein</fullName>
    </submittedName>
</protein>
<dbReference type="InterPro" id="IPR050319">
    <property type="entry name" value="ABC_transp_ATP-bind"/>
</dbReference>
<feature type="region of interest" description="Disordered" evidence="5">
    <location>
        <begin position="421"/>
        <end position="443"/>
    </location>
</feature>
<dbReference type="Proteomes" id="UP001057580">
    <property type="component" value="Chromosome"/>
</dbReference>
<evidence type="ECO:0000256" key="1">
    <source>
        <dbReference type="ARBA" id="ARBA00005417"/>
    </source>
</evidence>
<evidence type="ECO:0000256" key="3">
    <source>
        <dbReference type="ARBA" id="ARBA00022741"/>
    </source>
</evidence>
<dbReference type="PANTHER" id="PTHR43776:SF7">
    <property type="entry name" value="D,D-DIPEPTIDE TRANSPORT ATP-BINDING PROTEIN DDPF-RELATED"/>
    <property type="match status" value="1"/>
</dbReference>
<feature type="region of interest" description="Disordered" evidence="5">
    <location>
        <begin position="330"/>
        <end position="349"/>
    </location>
</feature>
<keyword evidence="3" id="KW-0547">Nucleotide-binding</keyword>
<dbReference type="GO" id="GO:0005524">
    <property type="term" value="F:ATP binding"/>
    <property type="evidence" value="ECO:0007669"/>
    <property type="project" value="UniProtKB-KW"/>
</dbReference>
<keyword evidence="2" id="KW-0813">Transport</keyword>
<evidence type="ECO:0000313" key="7">
    <source>
        <dbReference type="EMBL" id="UWM53579.1"/>
    </source>
</evidence>
<dbReference type="SUPFAM" id="SSF52540">
    <property type="entry name" value="P-loop containing nucleoside triphosphate hydrolases"/>
    <property type="match status" value="1"/>
</dbReference>
<dbReference type="GeneID" id="74943900"/>
<evidence type="ECO:0000256" key="5">
    <source>
        <dbReference type="SAM" id="MobiDB-lite"/>
    </source>
</evidence>
<dbReference type="Gene3D" id="3.40.50.300">
    <property type="entry name" value="P-loop containing nucleotide triphosphate hydrolases"/>
    <property type="match status" value="1"/>
</dbReference>
<dbReference type="InterPro" id="IPR017871">
    <property type="entry name" value="ABC_transporter-like_CS"/>
</dbReference>
<keyword evidence="8" id="KW-1185">Reference proteome</keyword>
<dbReference type="Pfam" id="PF00005">
    <property type="entry name" value="ABC_tran"/>
    <property type="match status" value="1"/>
</dbReference>
<feature type="compositionally biased region" description="Basic and acidic residues" evidence="5">
    <location>
        <begin position="330"/>
        <end position="339"/>
    </location>
</feature>
<evidence type="ECO:0000256" key="4">
    <source>
        <dbReference type="ARBA" id="ARBA00022840"/>
    </source>
</evidence>
<dbReference type="NCBIfam" id="TIGR01727">
    <property type="entry name" value="oligo_HPY"/>
    <property type="match status" value="1"/>
</dbReference>
<feature type="domain" description="ABC transporter" evidence="6">
    <location>
        <begin position="14"/>
        <end position="254"/>
    </location>
</feature>
<dbReference type="Pfam" id="PF08352">
    <property type="entry name" value="oligo_HPY"/>
    <property type="match status" value="1"/>
</dbReference>
<dbReference type="AlphaFoldDB" id="A0A9E7R0U6"/>
<dbReference type="PROSITE" id="PS50893">
    <property type="entry name" value="ABC_TRANSPORTER_2"/>
    <property type="match status" value="1"/>
</dbReference>
<name>A0A9E7R0U6_9EURY</name>
<reference evidence="7" key="1">
    <citation type="submission" date="2022-09" db="EMBL/GenBank/DDBJ databases">
        <title>Diverse halophilic archaea isolated from saline environments.</title>
        <authorList>
            <person name="Cui H.-L."/>
        </authorList>
    </citation>
    <scope>NUCLEOTIDE SEQUENCE</scope>
    <source>
        <strain evidence="7">ZS-35-S2</strain>
    </source>
</reference>
<dbReference type="RefSeq" id="WP_260592573.1">
    <property type="nucleotide sequence ID" value="NZ_CP104003.1"/>
</dbReference>
<dbReference type="GO" id="GO:0055085">
    <property type="term" value="P:transmembrane transport"/>
    <property type="evidence" value="ECO:0007669"/>
    <property type="project" value="UniProtKB-ARBA"/>
</dbReference>
<dbReference type="PROSITE" id="PS00211">
    <property type="entry name" value="ABC_TRANSPORTER_1"/>
    <property type="match status" value="1"/>
</dbReference>